<name>Q1MQB5_LAWIP</name>
<feature type="transmembrane region" description="Helical" evidence="1">
    <location>
        <begin position="110"/>
        <end position="128"/>
    </location>
</feature>
<accession>Q1MQB5</accession>
<evidence type="ECO:0000256" key="1">
    <source>
        <dbReference type="SAM" id="Phobius"/>
    </source>
</evidence>
<evidence type="ECO:0000313" key="4">
    <source>
        <dbReference type="Proteomes" id="UP000002430"/>
    </source>
</evidence>
<dbReference type="GO" id="GO:0004175">
    <property type="term" value="F:endopeptidase activity"/>
    <property type="evidence" value="ECO:0007669"/>
    <property type="project" value="UniProtKB-ARBA"/>
</dbReference>
<dbReference type="AlphaFoldDB" id="Q1MQB5"/>
<dbReference type="eggNOG" id="COG1266">
    <property type="taxonomic scope" value="Bacteria"/>
</dbReference>
<feature type="domain" description="CAAX prenyl protease 2/Lysostaphin resistance protein A-like" evidence="2">
    <location>
        <begin position="108"/>
        <end position="199"/>
    </location>
</feature>
<dbReference type="GO" id="GO:0080120">
    <property type="term" value="P:CAAX-box protein maturation"/>
    <property type="evidence" value="ECO:0007669"/>
    <property type="project" value="UniProtKB-ARBA"/>
</dbReference>
<keyword evidence="4" id="KW-1185">Reference proteome</keyword>
<reference evidence="3 4" key="1">
    <citation type="submission" date="2005-11" db="EMBL/GenBank/DDBJ databases">
        <title>The complete genome sequence of Lawsonia intracellularis: the causative agent of proliferative enteropathy.</title>
        <authorList>
            <person name="Kaur K."/>
            <person name="Zhang Q."/>
            <person name="Beckler D."/>
            <person name="Munir S."/>
            <person name="Li L."/>
            <person name="Kinsley K."/>
            <person name="Herron L."/>
            <person name="Peterson A."/>
            <person name="May B."/>
            <person name="Singh S."/>
            <person name="Gebhart C."/>
            <person name="Kapur V."/>
        </authorList>
    </citation>
    <scope>NUCLEOTIDE SEQUENCE [LARGE SCALE GENOMIC DNA]</scope>
    <source>
        <strain evidence="3 4">PHE/MN1-00</strain>
    </source>
</reference>
<dbReference type="Proteomes" id="UP000002430">
    <property type="component" value="Chromosome"/>
</dbReference>
<dbReference type="OrthoDB" id="5517038at2"/>
<dbReference type="RefSeq" id="WP_011526841.1">
    <property type="nucleotide sequence ID" value="NC_008011.1"/>
</dbReference>
<feature type="transmembrane region" description="Helical" evidence="1">
    <location>
        <begin position="64"/>
        <end position="82"/>
    </location>
</feature>
<feature type="transmembrane region" description="Helical" evidence="1">
    <location>
        <begin position="165"/>
        <end position="181"/>
    </location>
</feature>
<gene>
    <name evidence="3" type="ordered locus">LI0758</name>
</gene>
<keyword evidence="1" id="KW-1133">Transmembrane helix</keyword>
<dbReference type="KEGG" id="lip:LI0758"/>
<dbReference type="HOGENOM" id="CLU_108881_1_0_7"/>
<protein>
    <recommendedName>
        <fullName evidence="2">CAAX prenyl protease 2/Lysostaphin resistance protein A-like domain-containing protein</fullName>
    </recommendedName>
</protein>
<dbReference type="InterPro" id="IPR003675">
    <property type="entry name" value="Rce1/LyrA-like_dom"/>
</dbReference>
<organism evidence="3 4">
    <name type="scientific">Lawsonia intracellularis (strain PHE/MN1-00)</name>
    <dbReference type="NCBI Taxonomy" id="363253"/>
    <lineage>
        <taxon>Bacteria</taxon>
        <taxon>Pseudomonadati</taxon>
        <taxon>Thermodesulfobacteriota</taxon>
        <taxon>Desulfovibrionia</taxon>
        <taxon>Desulfovibrionales</taxon>
        <taxon>Desulfovibrionaceae</taxon>
        <taxon>Lawsonia</taxon>
    </lineage>
</organism>
<feature type="transmembrane region" description="Helical" evidence="1">
    <location>
        <begin position="31"/>
        <end position="52"/>
    </location>
</feature>
<sequence length="208" mass="23479">MKNHTPSGLQVLFLVLLAVIFWAIVFGTTYINFWLGMSCSSMVLAFFSFLLGSPFHYSKFSWKVCLLGIGSAFILYSIFYLGDMIATKLLPFAQAQVADIYSIREQSNSVLIGFILLFITSPAEEIFWRGFFQRWAMTRFGDLGGWLLAGVSYAGVHIWSMNSMLIFSAAIAGLFWGLIFWRTSNLIPCIVSHSLWTLMVFVLFPILG</sequence>
<dbReference type="EMBL" id="AM180252">
    <property type="protein sequence ID" value="CAJ54812.1"/>
    <property type="molecule type" value="Genomic_DNA"/>
</dbReference>
<feature type="transmembrane region" description="Helical" evidence="1">
    <location>
        <begin position="186"/>
        <end position="207"/>
    </location>
</feature>
<keyword evidence="1" id="KW-0812">Transmembrane</keyword>
<proteinExistence type="predicted"/>
<feature type="transmembrane region" description="Helical" evidence="1">
    <location>
        <begin position="7"/>
        <end position="25"/>
    </location>
</feature>
<dbReference type="Pfam" id="PF02517">
    <property type="entry name" value="Rce1-like"/>
    <property type="match status" value="1"/>
</dbReference>
<evidence type="ECO:0000259" key="2">
    <source>
        <dbReference type="Pfam" id="PF02517"/>
    </source>
</evidence>
<dbReference type="STRING" id="363253.LI0758"/>
<evidence type="ECO:0000313" key="3">
    <source>
        <dbReference type="EMBL" id="CAJ54812.1"/>
    </source>
</evidence>
<keyword evidence="1" id="KW-0472">Membrane</keyword>